<proteinExistence type="predicted"/>
<keyword evidence="2" id="KW-1185">Reference proteome</keyword>
<dbReference type="Proteomes" id="UP001206312">
    <property type="component" value="Unassembled WGS sequence"/>
</dbReference>
<evidence type="ECO:0000313" key="2">
    <source>
        <dbReference type="Proteomes" id="UP001206312"/>
    </source>
</evidence>
<organism evidence="1 2">
    <name type="scientific">Robiginitalea marina</name>
    <dbReference type="NCBI Taxonomy" id="2954105"/>
    <lineage>
        <taxon>Bacteria</taxon>
        <taxon>Pseudomonadati</taxon>
        <taxon>Bacteroidota</taxon>
        <taxon>Flavobacteriia</taxon>
        <taxon>Flavobacteriales</taxon>
        <taxon>Flavobacteriaceae</taxon>
        <taxon>Robiginitalea</taxon>
    </lineage>
</organism>
<dbReference type="RefSeq" id="WP_252739782.1">
    <property type="nucleotide sequence ID" value="NZ_JAMXIB010000001.1"/>
</dbReference>
<dbReference type="EMBL" id="JAMXIB010000001">
    <property type="protein sequence ID" value="MCO5723404.1"/>
    <property type="molecule type" value="Genomic_DNA"/>
</dbReference>
<sequence length="133" mass="16284">MELKMEFRRLMRMLFLLLLLVLLSLLASCGPVVYTTNQPGPPPPPWFYPNRVEVVRYVYFPELRIYFDLYSRNYLYLDGGTWVRRNELPPRYRNYNLQRYRYRTIPGYRSEDIAPYDRDQRRNSGRSNREYLP</sequence>
<reference evidence="1 2" key="1">
    <citation type="submission" date="2022-06" db="EMBL/GenBank/DDBJ databases">
        <authorList>
            <person name="Xuan X."/>
        </authorList>
    </citation>
    <scope>NUCLEOTIDE SEQUENCE [LARGE SCALE GENOMIC DNA]</scope>
    <source>
        <strain evidence="1 2">2V75</strain>
    </source>
</reference>
<gene>
    <name evidence="1" type="ORF">NG653_00965</name>
</gene>
<accession>A0ABT1AUR6</accession>
<evidence type="ECO:0000313" key="1">
    <source>
        <dbReference type="EMBL" id="MCO5723404.1"/>
    </source>
</evidence>
<comment type="caution">
    <text evidence="1">The sequence shown here is derived from an EMBL/GenBank/DDBJ whole genome shotgun (WGS) entry which is preliminary data.</text>
</comment>
<protein>
    <recommendedName>
        <fullName evidence="3">Lipoprotein</fullName>
    </recommendedName>
</protein>
<dbReference type="PROSITE" id="PS51257">
    <property type="entry name" value="PROKAR_LIPOPROTEIN"/>
    <property type="match status" value="1"/>
</dbReference>
<name>A0ABT1AUR6_9FLAO</name>
<evidence type="ECO:0008006" key="3">
    <source>
        <dbReference type="Google" id="ProtNLM"/>
    </source>
</evidence>